<dbReference type="GO" id="GO:0006308">
    <property type="term" value="P:DNA catabolic process"/>
    <property type="evidence" value="ECO:0007669"/>
    <property type="project" value="UniProtKB-UniRule"/>
</dbReference>
<dbReference type="GO" id="GO:0009318">
    <property type="term" value="C:exodeoxyribonuclease VII complex"/>
    <property type="evidence" value="ECO:0007669"/>
    <property type="project" value="UniProtKB-UniRule"/>
</dbReference>
<proteinExistence type="inferred from homology"/>
<evidence type="ECO:0000256" key="6">
    <source>
        <dbReference type="HAMAP-Rule" id="MF_00337"/>
    </source>
</evidence>
<comment type="function">
    <text evidence="6">Bidirectionally degrades single-stranded DNA into large acid-insoluble oligonucleotides, which are then degraded further into small acid-soluble oligonucleotides.</text>
</comment>
<comment type="subcellular location">
    <subcellularLocation>
        <location evidence="6">Cytoplasm</location>
    </subcellularLocation>
</comment>
<evidence type="ECO:0000256" key="5">
    <source>
        <dbReference type="ARBA" id="ARBA00022839"/>
    </source>
</evidence>
<dbReference type="NCBIfam" id="NF002140">
    <property type="entry name" value="PRK00977.1-4"/>
    <property type="match status" value="1"/>
</dbReference>
<evidence type="ECO:0000256" key="4">
    <source>
        <dbReference type="ARBA" id="ARBA00022801"/>
    </source>
</evidence>
<keyword evidence="2 6" id="KW-0963">Cytoplasm</keyword>
<dbReference type="PANTHER" id="PTHR34137:SF1">
    <property type="entry name" value="EXODEOXYRIBONUCLEASE 7 SMALL SUBUNIT"/>
    <property type="match status" value="1"/>
</dbReference>
<organism evidence="7 8">
    <name type="scientific">Sandarakinorhabdus cyanobacteriorum</name>
    <dbReference type="NCBI Taxonomy" id="1981098"/>
    <lineage>
        <taxon>Bacteria</taxon>
        <taxon>Pseudomonadati</taxon>
        <taxon>Pseudomonadota</taxon>
        <taxon>Alphaproteobacteria</taxon>
        <taxon>Sphingomonadales</taxon>
        <taxon>Sphingosinicellaceae</taxon>
        <taxon>Sandarakinorhabdus</taxon>
    </lineage>
</organism>
<sequence>MTTDPATELSFEEALKRLEEIVRALETGERSLDESINLYEEGQRLKSLCEARLADARQRIELIQQNAAGEPVATRPLDAQ</sequence>
<comment type="subunit">
    <text evidence="6">Heterooligomer composed of large and small subunits.</text>
</comment>
<dbReference type="EC" id="3.1.11.6" evidence="6"/>
<dbReference type="HAMAP" id="MF_00337">
    <property type="entry name" value="Exonuc_7_S"/>
    <property type="match status" value="1"/>
</dbReference>
<keyword evidence="4 6" id="KW-0378">Hydrolase</keyword>
<name>A0A255Y8B2_9SPHN</name>
<dbReference type="InterPro" id="IPR003761">
    <property type="entry name" value="Exonuc_VII_S"/>
</dbReference>
<dbReference type="NCBIfam" id="TIGR01280">
    <property type="entry name" value="xseB"/>
    <property type="match status" value="1"/>
</dbReference>
<dbReference type="GO" id="GO:0008855">
    <property type="term" value="F:exodeoxyribonuclease VII activity"/>
    <property type="evidence" value="ECO:0007669"/>
    <property type="project" value="UniProtKB-UniRule"/>
</dbReference>
<comment type="catalytic activity">
    <reaction evidence="6">
        <text>Exonucleolytic cleavage in either 5'- to 3'- or 3'- to 5'-direction to yield nucleoside 5'-phosphates.</text>
        <dbReference type="EC" id="3.1.11.6"/>
    </reaction>
</comment>
<evidence type="ECO:0000256" key="2">
    <source>
        <dbReference type="ARBA" id="ARBA00022490"/>
    </source>
</evidence>
<comment type="caution">
    <text evidence="7">The sequence shown here is derived from an EMBL/GenBank/DDBJ whole genome shotgun (WGS) entry which is preliminary data.</text>
</comment>
<dbReference type="InterPro" id="IPR037004">
    <property type="entry name" value="Exonuc_VII_ssu_sf"/>
</dbReference>
<keyword evidence="8" id="KW-1185">Reference proteome</keyword>
<dbReference type="PANTHER" id="PTHR34137">
    <property type="entry name" value="EXODEOXYRIBONUCLEASE 7 SMALL SUBUNIT"/>
    <property type="match status" value="1"/>
</dbReference>
<dbReference type="PIRSF" id="PIRSF006488">
    <property type="entry name" value="Exonuc_VII_S"/>
    <property type="match status" value="1"/>
</dbReference>
<dbReference type="RefSeq" id="WP_094474797.1">
    <property type="nucleotide sequence ID" value="NZ_NOXT01000123.1"/>
</dbReference>
<dbReference type="OrthoDB" id="9808145at2"/>
<keyword evidence="5 6" id="KW-0269">Exonuclease</keyword>
<gene>
    <name evidence="6" type="primary">xseB</name>
    <name evidence="7" type="ORF">CHU93_14060</name>
</gene>
<evidence type="ECO:0000256" key="3">
    <source>
        <dbReference type="ARBA" id="ARBA00022722"/>
    </source>
</evidence>
<keyword evidence="3 6" id="KW-0540">Nuclease</keyword>
<dbReference type="Pfam" id="PF02609">
    <property type="entry name" value="Exonuc_VII_S"/>
    <property type="match status" value="1"/>
</dbReference>
<dbReference type="Gene3D" id="1.10.287.1040">
    <property type="entry name" value="Exonuclease VII, small subunit"/>
    <property type="match status" value="1"/>
</dbReference>
<dbReference type="Proteomes" id="UP000216991">
    <property type="component" value="Unassembled WGS sequence"/>
</dbReference>
<evidence type="ECO:0000256" key="1">
    <source>
        <dbReference type="ARBA" id="ARBA00009998"/>
    </source>
</evidence>
<comment type="similarity">
    <text evidence="1 6">Belongs to the XseB family.</text>
</comment>
<evidence type="ECO:0000313" key="7">
    <source>
        <dbReference type="EMBL" id="OYQ24964.1"/>
    </source>
</evidence>
<dbReference type="EMBL" id="NOXT01000123">
    <property type="protein sequence ID" value="OYQ24964.1"/>
    <property type="molecule type" value="Genomic_DNA"/>
</dbReference>
<dbReference type="SUPFAM" id="SSF116842">
    <property type="entry name" value="XseB-like"/>
    <property type="match status" value="1"/>
</dbReference>
<dbReference type="GO" id="GO:0005829">
    <property type="term" value="C:cytosol"/>
    <property type="evidence" value="ECO:0007669"/>
    <property type="project" value="TreeGrafter"/>
</dbReference>
<dbReference type="NCBIfam" id="NF002139">
    <property type="entry name" value="PRK00977.1-3"/>
    <property type="match status" value="1"/>
</dbReference>
<evidence type="ECO:0000313" key="8">
    <source>
        <dbReference type="Proteomes" id="UP000216991"/>
    </source>
</evidence>
<reference evidence="7 8" key="1">
    <citation type="submission" date="2017-07" db="EMBL/GenBank/DDBJ databases">
        <title>Sandarakinorhabdus cyanobacteriorum sp. nov., a novel bacterium isolated from cyanobacterial aggregates in a eutrophic lake.</title>
        <authorList>
            <person name="Cai H."/>
        </authorList>
    </citation>
    <scope>NUCLEOTIDE SEQUENCE [LARGE SCALE GENOMIC DNA]</scope>
    <source>
        <strain evidence="7 8">TH057</strain>
    </source>
</reference>
<accession>A0A255Y8B2</accession>
<dbReference type="AlphaFoldDB" id="A0A255Y8B2"/>
<protein>
    <recommendedName>
        <fullName evidence="6">Exodeoxyribonuclease 7 small subunit</fullName>
        <ecNumber evidence="6">3.1.11.6</ecNumber>
    </recommendedName>
    <alternativeName>
        <fullName evidence="6">Exodeoxyribonuclease VII small subunit</fullName>
        <shortName evidence="6">Exonuclease VII small subunit</shortName>
    </alternativeName>
</protein>